<protein>
    <submittedName>
        <fullName evidence="1">Uncharacterized protein</fullName>
    </submittedName>
</protein>
<evidence type="ECO:0000313" key="3">
    <source>
        <dbReference type="Proteomes" id="UP000429523"/>
    </source>
</evidence>
<dbReference type="AlphaFoldDB" id="A0A6A3DJX7"/>
<sequence>MLLLLLQLHHVLRGAVQRQELLAHRQVYAPSSRVLASYNSSLFLLAVCCCFYCSKLRCDTLRSADQIANPSRVLVSDNSSLFLLAVVRAGTRGDHAPVHGARSRVVGVVVVSLLNHGVKSRGPRLATTAPPCNPW</sequence>
<comment type="caution">
    <text evidence="1">The sequence shown here is derived from an EMBL/GenBank/DDBJ whole genome shotgun (WGS) entry which is preliminary data.</text>
</comment>
<organism evidence="1 3">
    <name type="scientific">Phytophthora fragariae</name>
    <dbReference type="NCBI Taxonomy" id="53985"/>
    <lineage>
        <taxon>Eukaryota</taxon>
        <taxon>Sar</taxon>
        <taxon>Stramenopiles</taxon>
        <taxon>Oomycota</taxon>
        <taxon>Peronosporomycetes</taxon>
        <taxon>Peronosporales</taxon>
        <taxon>Peronosporaceae</taxon>
        <taxon>Phytophthora</taxon>
    </lineage>
</organism>
<evidence type="ECO:0000313" key="2">
    <source>
        <dbReference type="EMBL" id="KAE9295859.1"/>
    </source>
</evidence>
<dbReference type="Proteomes" id="UP000437068">
    <property type="component" value="Unassembled WGS sequence"/>
</dbReference>
<evidence type="ECO:0000313" key="1">
    <source>
        <dbReference type="EMBL" id="KAE8920556.1"/>
    </source>
</evidence>
<dbReference type="EMBL" id="QXGF01003944">
    <property type="protein sequence ID" value="KAE8920556.1"/>
    <property type="molecule type" value="Genomic_DNA"/>
</dbReference>
<dbReference type="EMBL" id="QXGE01001220">
    <property type="protein sequence ID" value="KAE9295859.1"/>
    <property type="molecule type" value="Genomic_DNA"/>
</dbReference>
<gene>
    <name evidence="2" type="ORF">PF001_g17132</name>
    <name evidence="1" type="ORF">PF009_g29149</name>
</gene>
<dbReference type="Proteomes" id="UP000429523">
    <property type="component" value="Unassembled WGS sequence"/>
</dbReference>
<name>A0A6A3DJX7_9STRA</name>
<accession>A0A6A3DJX7</accession>
<reference evidence="3 4" key="1">
    <citation type="submission" date="2018-08" db="EMBL/GenBank/DDBJ databases">
        <title>Genomic investigation of the strawberry pathogen Phytophthora fragariae indicates pathogenicity is determined by transcriptional variation in three key races.</title>
        <authorList>
            <person name="Adams T.M."/>
            <person name="Armitage A.D."/>
            <person name="Sobczyk M.K."/>
            <person name="Bates H.J."/>
            <person name="Dunwell J.M."/>
            <person name="Nellist C.F."/>
            <person name="Harrison R.J."/>
        </authorList>
    </citation>
    <scope>NUCLEOTIDE SEQUENCE [LARGE SCALE GENOMIC DNA]</scope>
    <source>
        <strain evidence="2 4">A4</strain>
        <strain evidence="1 3">NOV-9</strain>
    </source>
</reference>
<proteinExistence type="predicted"/>
<evidence type="ECO:0000313" key="4">
    <source>
        <dbReference type="Proteomes" id="UP000437068"/>
    </source>
</evidence>